<dbReference type="PANTHER" id="PTHR33332">
    <property type="entry name" value="REVERSE TRANSCRIPTASE DOMAIN-CONTAINING PROTEIN"/>
    <property type="match status" value="1"/>
</dbReference>
<dbReference type="EMBL" id="WHWB01034322">
    <property type="protein sequence ID" value="KAJ7411395.1"/>
    <property type="molecule type" value="Genomic_DNA"/>
</dbReference>
<organism evidence="1 2">
    <name type="scientific">Willisornis vidua</name>
    <name type="common">Xingu scale-backed antbird</name>
    <dbReference type="NCBI Taxonomy" id="1566151"/>
    <lineage>
        <taxon>Eukaryota</taxon>
        <taxon>Metazoa</taxon>
        <taxon>Chordata</taxon>
        <taxon>Craniata</taxon>
        <taxon>Vertebrata</taxon>
        <taxon>Euteleostomi</taxon>
        <taxon>Archelosauria</taxon>
        <taxon>Archosauria</taxon>
        <taxon>Dinosauria</taxon>
        <taxon>Saurischia</taxon>
        <taxon>Theropoda</taxon>
        <taxon>Coelurosauria</taxon>
        <taxon>Aves</taxon>
        <taxon>Neognathae</taxon>
        <taxon>Neoaves</taxon>
        <taxon>Telluraves</taxon>
        <taxon>Australaves</taxon>
        <taxon>Passeriformes</taxon>
        <taxon>Thamnophilidae</taxon>
        <taxon>Willisornis</taxon>
    </lineage>
</organism>
<comment type="caution">
    <text evidence="1">The sequence shown here is derived from an EMBL/GenBank/DDBJ whole genome shotgun (WGS) entry which is preliminary data.</text>
</comment>
<protein>
    <submittedName>
        <fullName evidence="1">Uncharacterized protein</fullName>
    </submittedName>
</protein>
<gene>
    <name evidence="1" type="ORF">WISP_102738</name>
</gene>
<dbReference type="Proteomes" id="UP001145742">
    <property type="component" value="Unassembled WGS sequence"/>
</dbReference>
<keyword evidence="2" id="KW-1185">Reference proteome</keyword>
<evidence type="ECO:0000313" key="1">
    <source>
        <dbReference type="EMBL" id="KAJ7411395.1"/>
    </source>
</evidence>
<evidence type="ECO:0000313" key="2">
    <source>
        <dbReference type="Proteomes" id="UP001145742"/>
    </source>
</evidence>
<sequence>MQVQGVLNLRKNNPLYQDRLGAELLESSSAEKDLGVLNHKLSTCVLCVPCALVAKKAKSILGCLRKNIVLPLYSALVGPHLEFPVQFWASQYKRDRELLEQVQWSNKDD</sequence>
<proteinExistence type="predicted"/>
<accession>A0ABQ9CXZ3</accession>
<name>A0ABQ9CXZ3_9PASS</name>
<reference evidence="1" key="1">
    <citation type="submission" date="2019-10" db="EMBL/GenBank/DDBJ databases">
        <authorList>
            <person name="Soares A.E.R."/>
            <person name="Aleixo A."/>
            <person name="Schneider P."/>
            <person name="Miyaki C.Y."/>
            <person name="Schneider M.P."/>
            <person name="Mello C."/>
            <person name="Vasconcelos A.T.R."/>
        </authorList>
    </citation>
    <scope>NUCLEOTIDE SEQUENCE</scope>
    <source>
        <tissue evidence="1">Muscle</tissue>
    </source>
</reference>